<feature type="transmembrane region" description="Helical" evidence="2">
    <location>
        <begin position="101"/>
        <end position="119"/>
    </location>
</feature>
<evidence type="ECO:0000256" key="2">
    <source>
        <dbReference type="SAM" id="Phobius"/>
    </source>
</evidence>
<evidence type="ECO:0000256" key="1">
    <source>
        <dbReference type="SAM" id="MobiDB-lite"/>
    </source>
</evidence>
<evidence type="ECO:0000313" key="3">
    <source>
        <dbReference type="EMBL" id="AGL61916.1"/>
    </source>
</evidence>
<gene>
    <name evidence="3" type="ORF">L336_0207</name>
</gene>
<reference evidence="3 4" key="1">
    <citation type="journal article" date="2013" name="Nat. Biotechnol.">
        <title>Genome sequences of rare, uncultured bacteria obtained by differential coverage binning of multiple metagenomes.</title>
        <authorList>
            <person name="Albertsen M."/>
            <person name="Hugenholtz P."/>
            <person name="Skarshewski A."/>
            <person name="Nielsen K.L."/>
            <person name="Tyson G.W."/>
            <person name="Nielsen P.H."/>
        </authorList>
    </citation>
    <scope>NUCLEOTIDE SEQUENCE [LARGE SCALE GENOMIC DNA]</scope>
    <source>
        <strain evidence="3">TM71</strain>
    </source>
</reference>
<evidence type="ECO:0000313" key="4">
    <source>
        <dbReference type="Proteomes" id="UP000013893"/>
    </source>
</evidence>
<name>R4PXJ2_9BACT</name>
<feature type="region of interest" description="Disordered" evidence="1">
    <location>
        <begin position="1"/>
        <end position="38"/>
    </location>
</feature>
<feature type="transmembrane region" description="Helical" evidence="2">
    <location>
        <begin position="169"/>
        <end position="187"/>
    </location>
</feature>
<feature type="transmembrane region" description="Helical" evidence="2">
    <location>
        <begin position="208"/>
        <end position="235"/>
    </location>
</feature>
<keyword evidence="2" id="KW-0472">Membrane</keyword>
<feature type="transmembrane region" description="Helical" evidence="2">
    <location>
        <begin position="335"/>
        <end position="365"/>
    </location>
</feature>
<organism evidence="3 4">
    <name type="scientific">Candidatus Saccharimonas aalborgensis</name>
    <dbReference type="NCBI Taxonomy" id="1332188"/>
    <lineage>
        <taxon>Bacteria</taxon>
        <taxon>Candidatus Saccharimonadota</taxon>
        <taxon>Candidatus Saccharimonadia</taxon>
        <taxon>Candidatus Saccharimonadales</taxon>
        <taxon>Candidatus Saccharimonadaceae</taxon>
        <taxon>Candidatus Saccharimonas</taxon>
    </lineage>
</organism>
<dbReference type="AlphaFoldDB" id="R4PXJ2"/>
<dbReference type="STRING" id="1332188.L336_0207"/>
<feature type="transmembrane region" description="Helical" evidence="2">
    <location>
        <begin position="300"/>
        <end position="323"/>
    </location>
</feature>
<protein>
    <recommendedName>
        <fullName evidence="5">Glycerophosphoryl diester phosphodiesterase membrane domain-containing protein</fullName>
    </recommendedName>
</protein>
<sequence length="376" mass="42690">MVKSKKASVQAVKTRRPKVSSKKPQPSKKTTTRRLTSLPNPRGLKKYFEHLMIRIGSFLNRRPHRSFRRTRRRDYIRSLPLPSYSVFTHIVTKTLRQNWKIFMLLTLFYGMIIFIFSGVTSQDAFTNISKTIENAGSIGEMFGSYGRAGLILAGTVLTGPTSLSVDQQIYLMIALLFVWLTTVWLLRERLAGRKPKLRDGLYSAGAPFIATLMLVFLALIQLLPIGFVIVLYAALAMVGALSSGLSMMIFTIFATLLIALSLYWLTSTFLALVVVTLPGMYPLRAVKVAGDLVTGRRLRILFRLLWMMLLIALLWLIVAIPLIQLSTWASHVWTWWVFVPAVPIVIACMFAWTVVWCSSYVYLLYRRIIDDDTKPA</sequence>
<accession>R4PXJ2</accession>
<evidence type="ECO:0008006" key="5">
    <source>
        <dbReference type="Google" id="ProtNLM"/>
    </source>
</evidence>
<feature type="transmembrane region" description="Helical" evidence="2">
    <location>
        <begin position="247"/>
        <end position="279"/>
    </location>
</feature>
<keyword evidence="2" id="KW-1133">Transmembrane helix</keyword>
<dbReference type="EMBL" id="CP005957">
    <property type="protein sequence ID" value="AGL61916.1"/>
    <property type="molecule type" value="Genomic_DNA"/>
</dbReference>
<proteinExistence type="predicted"/>
<dbReference type="Proteomes" id="UP000013893">
    <property type="component" value="Chromosome"/>
</dbReference>
<dbReference type="KEGG" id="saal:L336_0207"/>
<keyword evidence="2" id="KW-0812">Transmembrane</keyword>
<dbReference type="HOGENOM" id="CLU_735068_0_0_0"/>
<keyword evidence="4" id="KW-1185">Reference proteome</keyword>